<dbReference type="InterPro" id="IPR036282">
    <property type="entry name" value="Glutathione-S-Trfase_C_sf"/>
</dbReference>
<dbReference type="SFLD" id="SFLDG00358">
    <property type="entry name" value="Main_(cytGST)"/>
    <property type="match status" value="1"/>
</dbReference>
<proteinExistence type="predicted"/>
<dbReference type="InterPro" id="IPR040079">
    <property type="entry name" value="Glutathione_S-Trfase"/>
</dbReference>
<reference evidence="2" key="1">
    <citation type="journal article" date="2023" name="Insect Mol. Biol.">
        <title>Genome sequencing provides insights into the evolution of gene families encoding plant cell wall-degrading enzymes in longhorned beetles.</title>
        <authorList>
            <person name="Shin N.R."/>
            <person name="Okamura Y."/>
            <person name="Kirsch R."/>
            <person name="Pauchet Y."/>
        </authorList>
    </citation>
    <scope>NUCLEOTIDE SEQUENCE</scope>
    <source>
        <strain evidence="2">MMC_N1</strain>
    </source>
</reference>
<evidence type="ECO:0000313" key="3">
    <source>
        <dbReference type="Proteomes" id="UP001162164"/>
    </source>
</evidence>
<name>A0ABQ9JQR9_9CUCU</name>
<dbReference type="SUPFAM" id="SSF52833">
    <property type="entry name" value="Thioredoxin-like"/>
    <property type="match status" value="1"/>
</dbReference>
<dbReference type="Proteomes" id="UP001162164">
    <property type="component" value="Unassembled WGS sequence"/>
</dbReference>
<evidence type="ECO:0000313" key="2">
    <source>
        <dbReference type="EMBL" id="KAJ8979580.1"/>
    </source>
</evidence>
<evidence type="ECO:0000259" key="1">
    <source>
        <dbReference type="PROSITE" id="PS50404"/>
    </source>
</evidence>
<dbReference type="SUPFAM" id="SSF47616">
    <property type="entry name" value="GST C-terminal domain-like"/>
    <property type="match status" value="1"/>
</dbReference>
<dbReference type="InterPro" id="IPR004045">
    <property type="entry name" value="Glutathione_S-Trfase_N"/>
</dbReference>
<protein>
    <recommendedName>
        <fullName evidence="1">GST N-terminal domain-containing protein</fullName>
    </recommendedName>
</protein>
<comment type="caution">
    <text evidence="2">The sequence shown here is derived from an EMBL/GenBank/DDBJ whole genome shotgun (WGS) entry which is preliminary data.</text>
</comment>
<dbReference type="Pfam" id="PF02798">
    <property type="entry name" value="GST_N"/>
    <property type="match status" value="1"/>
</dbReference>
<organism evidence="2 3">
    <name type="scientific">Molorchus minor</name>
    <dbReference type="NCBI Taxonomy" id="1323400"/>
    <lineage>
        <taxon>Eukaryota</taxon>
        <taxon>Metazoa</taxon>
        <taxon>Ecdysozoa</taxon>
        <taxon>Arthropoda</taxon>
        <taxon>Hexapoda</taxon>
        <taxon>Insecta</taxon>
        <taxon>Pterygota</taxon>
        <taxon>Neoptera</taxon>
        <taxon>Endopterygota</taxon>
        <taxon>Coleoptera</taxon>
        <taxon>Polyphaga</taxon>
        <taxon>Cucujiformia</taxon>
        <taxon>Chrysomeloidea</taxon>
        <taxon>Cerambycidae</taxon>
        <taxon>Lamiinae</taxon>
        <taxon>Monochamini</taxon>
        <taxon>Molorchus</taxon>
    </lineage>
</organism>
<accession>A0ABQ9JQR9</accession>
<dbReference type="SFLD" id="SFLDS00019">
    <property type="entry name" value="Glutathione_Transferase_(cytos"/>
    <property type="match status" value="1"/>
</dbReference>
<dbReference type="Gene3D" id="3.40.30.10">
    <property type="entry name" value="Glutaredoxin"/>
    <property type="match status" value="1"/>
</dbReference>
<dbReference type="InterPro" id="IPR036249">
    <property type="entry name" value="Thioredoxin-like_sf"/>
</dbReference>
<dbReference type="EMBL" id="JAPWTJ010000329">
    <property type="protein sequence ID" value="KAJ8979580.1"/>
    <property type="molecule type" value="Genomic_DNA"/>
</dbReference>
<keyword evidence="3" id="KW-1185">Reference proteome</keyword>
<dbReference type="PROSITE" id="PS50404">
    <property type="entry name" value="GST_NTER"/>
    <property type="match status" value="1"/>
</dbReference>
<sequence length="190" mass="21211">MLQIREGGKRSLTNEKAGVLVEGISFFRCRFVLAMVLTKVAAKIYGTKGSPAVRATLMTVKALGIEVERDEVNIAKGEQFLPSFLKLNPLHTIPVLEEGNFVLWDSHAVNTYLADKYGKDDSLYPKHLEKRAAVDSRLYFNCGVLFPSFRLTAVPFFTKPSASVSEKSIKSLSQGFQRDLTVTRNKYSTN</sequence>
<gene>
    <name evidence="2" type="ORF">NQ317_019155</name>
</gene>
<dbReference type="PANTHER" id="PTHR43969">
    <property type="entry name" value="GLUTATHIONE S TRANSFERASE D10, ISOFORM A-RELATED"/>
    <property type="match status" value="1"/>
</dbReference>
<dbReference type="PANTHER" id="PTHR43969:SF4">
    <property type="entry name" value="FI01423P-RELATED"/>
    <property type="match status" value="1"/>
</dbReference>
<dbReference type="Gene3D" id="1.20.1050.10">
    <property type="match status" value="1"/>
</dbReference>
<feature type="domain" description="GST N-terminal" evidence="1">
    <location>
        <begin position="40"/>
        <end position="121"/>
    </location>
</feature>